<feature type="domain" description="Major facilitator superfamily (MFS) profile" evidence="6">
    <location>
        <begin position="8"/>
        <end position="465"/>
    </location>
</feature>
<dbReference type="Pfam" id="PF07690">
    <property type="entry name" value="MFS_1"/>
    <property type="match status" value="2"/>
</dbReference>
<feature type="transmembrane region" description="Helical" evidence="5">
    <location>
        <begin position="226"/>
        <end position="245"/>
    </location>
</feature>
<keyword evidence="2 5" id="KW-0812">Transmembrane</keyword>
<feature type="transmembrane region" description="Helical" evidence="5">
    <location>
        <begin position="167"/>
        <end position="186"/>
    </location>
</feature>
<evidence type="ECO:0000256" key="3">
    <source>
        <dbReference type="ARBA" id="ARBA00022989"/>
    </source>
</evidence>
<dbReference type="InterPro" id="IPR020846">
    <property type="entry name" value="MFS_dom"/>
</dbReference>
<evidence type="ECO:0000256" key="4">
    <source>
        <dbReference type="ARBA" id="ARBA00023136"/>
    </source>
</evidence>
<evidence type="ECO:0000259" key="6">
    <source>
        <dbReference type="PROSITE" id="PS50850"/>
    </source>
</evidence>
<feature type="transmembrane region" description="Helical" evidence="5">
    <location>
        <begin position="331"/>
        <end position="353"/>
    </location>
</feature>
<dbReference type="CDD" id="cd17321">
    <property type="entry name" value="MFS_MMR_MDR_like"/>
    <property type="match status" value="1"/>
</dbReference>
<feature type="transmembrane region" description="Helical" evidence="5">
    <location>
        <begin position="406"/>
        <end position="423"/>
    </location>
</feature>
<comment type="subcellular location">
    <subcellularLocation>
        <location evidence="1">Membrane</location>
        <topology evidence="1">Multi-pass membrane protein</topology>
    </subcellularLocation>
</comment>
<keyword evidence="8" id="KW-1185">Reference proteome</keyword>
<evidence type="ECO:0000256" key="2">
    <source>
        <dbReference type="ARBA" id="ARBA00022692"/>
    </source>
</evidence>
<dbReference type="SUPFAM" id="SSF103473">
    <property type="entry name" value="MFS general substrate transporter"/>
    <property type="match status" value="2"/>
</dbReference>
<feature type="transmembrane region" description="Helical" evidence="5">
    <location>
        <begin position="359"/>
        <end position="385"/>
    </location>
</feature>
<evidence type="ECO:0000256" key="1">
    <source>
        <dbReference type="ARBA" id="ARBA00004141"/>
    </source>
</evidence>
<dbReference type="InterPro" id="IPR011701">
    <property type="entry name" value="MFS"/>
</dbReference>
<feature type="transmembrane region" description="Helical" evidence="5">
    <location>
        <begin position="74"/>
        <end position="97"/>
    </location>
</feature>
<proteinExistence type="predicted"/>
<accession>A0ABZ0N7C7</accession>
<name>A0ABZ0N7C7_9GAMM</name>
<feature type="transmembrane region" description="Helical" evidence="5">
    <location>
        <begin position="297"/>
        <end position="319"/>
    </location>
</feature>
<dbReference type="PANTHER" id="PTHR42718:SF39">
    <property type="entry name" value="ACTINORHODIN TRANSPORTER-RELATED"/>
    <property type="match status" value="1"/>
</dbReference>
<dbReference type="EMBL" id="CP135990">
    <property type="protein sequence ID" value="WPA93749.1"/>
    <property type="molecule type" value="Genomic_DNA"/>
</dbReference>
<feature type="transmembrane region" description="Helical" evidence="5">
    <location>
        <begin position="7"/>
        <end position="32"/>
    </location>
</feature>
<dbReference type="Proteomes" id="UP001302443">
    <property type="component" value="Chromosome"/>
</dbReference>
<dbReference type="InterPro" id="IPR036259">
    <property type="entry name" value="MFS_trans_sf"/>
</dbReference>
<dbReference type="Gene3D" id="1.20.1250.20">
    <property type="entry name" value="MFS general substrate transporter like domains"/>
    <property type="match status" value="1"/>
</dbReference>
<protein>
    <submittedName>
        <fullName evidence="7">MFS transporter</fullName>
    </submittedName>
</protein>
<sequence>MNQQQRAALGVLLLAGFVTIFDLFVVNVAIVSIEKSLNANLTELTLIIVGYELAFGLLLITGGRLGDIFGKRTLYRVGMFWFVFSSLLCAIAPTALLLVAARLIQGLSAALLFPQVYSSIRINFTEYQAKKAFGYLGMTLGLAAIAGQALGGWLITLDLFGLGWRTIFLVNLPIGVIALGFSRYLLEGDKLQINLDWLGVLLSSVGIGCGLLPFLMLPVWGWNMMSSGLFAVGCLVLGGFVYYEIEREKRQLTPLFSMRILLNIPFIIGLMVVMSVYATSSAFPLLLSILLQNGFGLTPLTAGLVFVPSSIGFVVSSFLTPKWVYRWGDKTLLWGAILYGASYLLLIVALSGGQFGAGIWALSPILCAIGFTQGMIMTPMLNLVLSKVSHRETGMASGLTATLQQIGAAVGATVASVILQYGLIHFEDGNSLETLRQATCLSLSFNVLMAICAALLLKWLVAKVNFKPCSNH</sequence>
<organism evidence="7 8">
    <name type="scientific">Providencia zhijiangensis</name>
    <dbReference type="NCBI Taxonomy" id="3053982"/>
    <lineage>
        <taxon>Bacteria</taxon>
        <taxon>Pseudomonadati</taxon>
        <taxon>Pseudomonadota</taxon>
        <taxon>Gammaproteobacteria</taxon>
        <taxon>Enterobacterales</taxon>
        <taxon>Morganellaceae</taxon>
        <taxon>Providencia</taxon>
    </lineage>
</organism>
<feature type="transmembrane region" description="Helical" evidence="5">
    <location>
        <begin position="103"/>
        <end position="120"/>
    </location>
</feature>
<feature type="transmembrane region" description="Helical" evidence="5">
    <location>
        <begin position="266"/>
        <end position="291"/>
    </location>
</feature>
<dbReference type="RefSeq" id="WP_154638482.1">
    <property type="nucleotide sequence ID" value="NZ_CP135990.1"/>
</dbReference>
<dbReference type="Gene3D" id="1.20.1720.10">
    <property type="entry name" value="Multidrug resistance protein D"/>
    <property type="match status" value="1"/>
</dbReference>
<feature type="transmembrane region" description="Helical" evidence="5">
    <location>
        <begin position="44"/>
        <end position="62"/>
    </location>
</feature>
<dbReference type="PANTHER" id="PTHR42718">
    <property type="entry name" value="MAJOR FACILITATOR SUPERFAMILY MULTIDRUG TRANSPORTER MFSC"/>
    <property type="match status" value="1"/>
</dbReference>
<reference evidence="7 8" key="1">
    <citation type="submission" date="2023-09" db="EMBL/GenBank/DDBJ databases">
        <title>Genomic Revisitation and Reclassification of the Genus Providencia.</title>
        <authorList>
            <person name="Dong X."/>
        </authorList>
    </citation>
    <scope>NUCLEOTIDE SEQUENCE [LARGE SCALE GENOMIC DNA]</scope>
    <source>
        <strain evidence="7 8">D4759</strain>
    </source>
</reference>
<keyword evidence="4 5" id="KW-0472">Membrane</keyword>
<feature type="transmembrane region" description="Helical" evidence="5">
    <location>
        <begin position="443"/>
        <end position="461"/>
    </location>
</feature>
<dbReference type="PROSITE" id="PS50850">
    <property type="entry name" value="MFS"/>
    <property type="match status" value="1"/>
</dbReference>
<feature type="transmembrane region" description="Helical" evidence="5">
    <location>
        <begin position="198"/>
        <end position="220"/>
    </location>
</feature>
<evidence type="ECO:0000313" key="8">
    <source>
        <dbReference type="Proteomes" id="UP001302443"/>
    </source>
</evidence>
<evidence type="ECO:0000313" key="7">
    <source>
        <dbReference type="EMBL" id="WPA93749.1"/>
    </source>
</evidence>
<feature type="transmembrane region" description="Helical" evidence="5">
    <location>
        <begin position="132"/>
        <end position="155"/>
    </location>
</feature>
<keyword evidence="3 5" id="KW-1133">Transmembrane helix</keyword>
<evidence type="ECO:0000256" key="5">
    <source>
        <dbReference type="SAM" id="Phobius"/>
    </source>
</evidence>
<gene>
    <name evidence="7" type="ORF">QS795_008310</name>
</gene>